<keyword evidence="4" id="KW-1185">Reference proteome</keyword>
<feature type="compositionally biased region" description="Basic and acidic residues" evidence="1">
    <location>
        <begin position="495"/>
        <end position="512"/>
    </location>
</feature>
<feature type="compositionally biased region" description="Polar residues" evidence="1">
    <location>
        <begin position="36"/>
        <end position="61"/>
    </location>
</feature>
<name>A0AAD5WQW0_9PEZI</name>
<feature type="compositionally biased region" description="Low complexity" evidence="1">
    <location>
        <begin position="686"/>
        <end position="703"/>
    </location>
</feature>
<dbReference type="InterPro" id="IPR038175">
    <property type="entry name" value="CBM21_dom_sf"/>
</dbReference>
<dbReference type="PANTHER" id="PTHR12307">
    <property type="entry name" value="PROTEIN PHOSPHATASE 1 REGULATORY SUBUNIT"/>
    <property type="match status" value="1"/>
</dbReference>
<evidence type="ECO:0000259" key="2">
    <source>
        <dbReference type="PROSITE" id="PS51159"/>
    </source>
</evidence>
<proteinExistence type="predicted"/>
<feature type="region of interest" description="Disordered" evidence="1">
    <location>
        <begin position="1"/>
        <end position="134"/>
    </location>
</feature>
<dbReference type="Proteomes" id="UP001201980">
    <property type="component" value="Unassembled WGS sequence"/>
</dbReference>
<dbReference type="GO" id="GO:0005979">
    <property type="term" value="P:regulation of glycogen biosynthetic process"/>
    <property type="evidence" value="ECO:0007669"/>
    <property type="project" value="TreeGrafter"/>
</dbReference>
<dbReference type="InterPro" id="IPR050782">
    <property type="entry name" value="PP1_regulatory_subunit_3"/>
</dbReference>
<feature type="compositionally biased region" description="Polar residues" evidence="1">
    <location>
        <begin position="482"/>
        <end position="493"/>
    </location>
</feature>
<feature type="compositionally biased region" description="Polar residues" evidence="1">
    <location>
        <begin position="733"/>
        <end position="754"/>
    </location>
</feature>
<feature type="compositionally biased region" description="Polar residues" evidence="1">
    <location>
        <begin position="73"/>
        <end position="92"/>
    </location>
</feature>
<evidence type="ECO:0000256" key="1">
    <source>
        <dbReference type="SAM" id="MobiDB-lite"/>
    </source>
</evidence>
<dbReference type="AlphaFoldDB" id="A0AAD5WQW0"/>
<reference evidence="3" key="1">
    <citation type="submission" date="2022-07" db="EMBL/GenBank/DDBJ databases">
        <title>Draft genome sequence of Zalerion maritima ATCC 34329, a (micro)plastics degrading marine fungus.</title>
        <authorList>
            <person name="Paco A."/>
            <person name="Goncalves M.F.M."/>
            <person name="Rocha-Santos T.A.P."/>
            <person name="Alves A."/>
        </authorList>
    </citation>
    <scope>NUCLEOTIDE SEQUENCE</scope>
    <source>
        <strain evidence="3">ATCC 34329</strain>
    </source>
</reference>
<protein>
    <submittedName>
        <fullName evidence="3">Protein phosphatase regulator</fullName>
    </submittedName>
</protein>
<dbReference type="InterPro" id="IPR005036">
    <property type="entry name" value="CBM21_dom"/>
</dbReference>
<dbReference type="Gene3D" id="2.60.40.2440">
    <property type="entry name" value="Carbohydrate binding type-21 domain"/>
    <property type="match status" value="1"/>
</dbReference>
<feature type="compositionally biased region" description="Basic and acidic residues" evidence="1">
    <location>
        <begin position="670"/>
        <end position="685"/>
    </location>
</feature>
<dbReference type="PROSITE" id="PS51159">
    <property type="entry name" value="CBM21"/>
    <property type="match status" value="1"/>
</dbReference>
<feature type="region of interest" description="Disordered" evidence="1">
    <location>
        <begin position="467"/>
        <end position="545"/>
    </location>
</feature>
<dbReference type="GO" id="GO:0008157">
    <property type="term" value="F:protein phosphatase 1 binding"/>
    <property type="evidence" value="ECO:0007669"/>
    <property type="project" value="TreeGrafter"/>
</dbReference>
<accession>A0AAD5WQW0</accession>
<comment type="caution">
    <text evidence="3">The sequence shown here is derived from an EMBL/GenBank/DDBJ whole genome shotgun (WGS) entry which is preliminary data.</text>
</comment>
<organism evidence="3 4">
    <name type="scientific">Zalerion maritima</name>
    <dbReference type="NCBI Taxonomy" id="339359"/>
    <lineage>
        <taxon>Eukaryota</taxon>
        <taxon>Fungi</taxon>
        <taxon>Dikarya</taxon>
        <taxon>Ascomycota</taxon>
        <taxon>Pezizomycotina</taxon>
        <taxon>Sordariomycetes</taxon>
        <taxon>Lulworthiomycetidae</taxon>
        <taxon>Lulworthiales</taxon>
        <taxon>Lulworthiaceae</taxon>
        <taxon>Zalerion</taxon>
    </lineage>
</organism>
<feature type="compositionally biased region" description="Low complexity" evidence="1">
    <location>
        <begin position="113"/>
        <end position="125"/>
    </location>
</feature>
<dbReference type="Pfam" id="PF03370">
    <property type="entry name" value="CBM_21"/>
    <property type="match status" value="1"/>
</dbReference>
<feature type="compositionally biased region" description="Polar residues" evidence="1">
    <location>
        <begin position="528"/>
        <end position="537"/>
    </location>
</feature>
<feature type="region of interest" description="Disordered" evidence="1">
    <location>
        <begin position="658"/>
        <end position="720"/>
    </location>
</feature>
<feature type="region of interest" description="Disordered" evidence="1">
    <location>
        <begin position="248"/>
        <end position="270"/>
    </location>
</feature>
<dbReference type="GO" id="GO:2001069">
    <property type="term" value="F:glycogen binding"/>
    <property type="evidence" value="ECO:0007669"/>
    <property type="project" value="TreeGrafter"/>
</dbReference>
<feature type="compositionally biased region" description="Polar residues" evidence="1">
    <location>
        <begin position="603"/>
        <end position="613"/>
    </location>
</feature>
<feature type="region of interest" description="Disordered" evidence="1">
    <location>
        <begin position="564"/>
        <end position="624"/>
    </location>
</feature>
<evidence type="ECO:0000313" key="4">
    <source>
        <dbReference type="Proteomes" id="UP001201980"/>
    </source>
</evidence>
<dbReference type="EMBL" id="JAKWBI020000268">
    <property type="protein sequence ID" value="KAJ2897589.1"/>
    <property type="molecule type" value="Genomic_DNA"/>
</dbReference>
<feature type="domain" description="CBM21" evidence="2">
    <location>
        <begin position="334"/>
        <end position="448"/>
    </location>
</feature>
<feature type="region of interest" description="Disordered" evidence="1">
    <location>
        <begin position="732"/>
        <end position="769"/>
    </location>
</feature>
<feature type="compositionally biased region" description="Low complexity" evidence="1">
    <location>
        <begin position="1"/>
        <end position="22"/>
    </location>
</feature>
<sequence length="769" mass="83172">MPYTPPSARSPASSPEASRRPSLQTTSRPSLPRSASYLTRQPRRTNSWSEKSPEQTATDNALLNAYHPPSTPPNIMSQTTPPGTSEDLQSLISGVVRQSPPPVTDGRSMPKGAIISPPDSSNSSSDEAEEPERGRTLEKQMVALQEAISQIPQHRSMSPPRTGLIDMPLSPPSTTALSSEGMHHCFSTGSLLGLGGGNRRRSHVKSNTEPKIIYSKSLDASLTESEEDSDVDIRKKPVMVRKKSGELVRPALRPSSRKRPSSMPGTPTFGKNVHFDSCLEQVRHFCDVDRPSAVSAGSSPVDTYDTDDEFPFEASKRSPPCEWELVLSNFPGLTESRKSSSVRMERVWLSADQKSLLGSVIVSNLAFQKIVTCRFTLDYWKTTSEVAAEYSHEVRPRESPIGQDRFTFSIKLADTANLENKTLYFCIRYNVNGQELWDNNNHANFQVDFKKKHLPQNGKRGFQGASFRLANSLPRSNRRGTPPSSRKGSNSGTLDDFRQDGKADRESIHEVLGEAGSTSGLRLKGVKSTPSIASDNLSKGLGSPSGQAFSNRYDFGASLSAAKQAAKGSSPMNSPTIEREVEGLYMKPNRRGEAANAAKMRMNASTTTPTKPSVPQKPSAPNSVVPAPYASAIASSSYEEILNKYCFFGSKQGSPEMKDGMDVFQGSDSQRSHPSKDKIGADSSRDASGSRSTSSTNSSSNNSPECHHEPTAQHHSLFPVGSGQYVYGGPLAMSSSPLHTPTGQPGSRSSSPVSLGNGFAPLTVTTIRG</sequence>
<dbReference type="PANTHER" id="PTHR12307:SF36">
    <property type="entry name" value="GLYCOGEN-BINDING SUBUNIT 76A"/>
    <property type="match status" value="1"/>
</dbReference>
<dbReference type="GO" id="GO:0000164">
    <property type="term" value="C:protein phosphatase type 1 complex"/>
    <property type="evidence" value="ECO:0007669"/>
    <property type="project" value="TreeGrafter"/>
</dbReference>
<evidence type="ECO:0000313" key="3">
    <source>
        <dbReference type="EMBL" id="KAJ2897589.1"/>
    </source>
</evidence>
<gene>
    <name evidence="3" type="ORF">MKZ38_004543</name>
</gene>